<keyword evidence="2" id="KW-1133">Transmembrane helix</keyword>
<dbReference type="AlphaFoldDB" id="A0A5Q0BQH6"/>
<evidence type="ECO:0000313" key="3">
    <source>
        <dbReference type="EMBL" id="QFY44454.1"/>
    </source>
</evidence>
<keyword evidence="4" id="KW-1185">Reference proteome</keyword>
<feature type="compositionally biased region" description="Basic and acidic residues" evidence="1">
    <location>
        <begin position="234"/>
        <end position="258"/>
    </location>
</feature>
<dbReference type="InParanoid" id="A0A5Q0BQH6"/>
<keyword evidence="2" id="KW-0472">Membrane</keyword>
<feature type="region of interest" description="Disordered" evidence="1">
    <location>
        <begin position="137"/>
        <end position="286"/>
    </location>
</feature>
<feature type="transmembrane region" description="Helical" evidence="2">
    <location>
        <begin position="19"/>
        <end position="40"/>
    </location>
</feature>
<reference evidence="3 4" key="1">
    <citation type="submission" date="2019-09" db="EMBL/GenBank/DDBJ databases">
        <title>Ecophysiology of the spiral-shaped methanotroph Methylospira mobilis as revealed by the complete genome sequence.</title>
        <authorList>
            <person name="Oshkin I.Y."/>
            <person name="Dedysh S.N."/>
            <person name="Miroshnikov K."/>
            <person name="Danilova O.V."/>
            <person name="Hakobyan A."/>
            <person name="Liesack W."/>
        </authorList>
    </citation>
    <scope>NUCLEOTIDE SEQUENCE [LARGE SCALE GENOMIC DNA]</scope>
    <source>
        <strain evidence="3 4">Shm1</strain>
    </source>
</reference>
<dbReference type="Proteomes" id="UP000325755">
    <property type="component" value="Chromosome"/>
</dbReference>
<proteinExistence type="predicted"/>
<keyword evidence="2" id="KW-0812">Transmembrane</keyword>
<evidence type="ECO:0000313" key="4">
    <source>
        <dbReference type="Proteomes" id="UP000325755"/>
    </source>
</evidence>
<gene>
    <name evidence="3" type="ORF">F6R98_18980</name>
</gene>
<feature type="compositionally biased region" description="Basic residues" evidence="1">
    <location>
        <begin position="151"/>
        <end position="172"/>
    </location>
</feature>
<feature type="region of interest" description="Disordered" evidence="1">
    <location>
        <begin position="103"/>
        <end position="124"/>
    </location>
</feature>
<feature type="compositionally biased region" description="Basic and acidic residues" evidence="1">
    <location>
        <begin position="173"/>
        <end position="216"/>
    </location>
</feature>
<name>A0A5Q0BQH6_9GAMM</name>
<sequence length="286" mass="31778">MAIAHSCDLNPYFENKNPVAAGLLAAFLWALPFIAVAGVFHPQPETDQALAAPLVAEGEAEDMSFDEQAREMRIWMRQRDQERRGGGVGPLLDLSIPKNFVRPESDVVAPRPSDPFQDSAIDDSGYRAWGDTHIKLRNSGEYSGSTGHSSRYTRHWTTRHGRHAVKYGKGKTKKGDYKETGLPEHHQAPVADDKGQHVHDKKPHEQAGVNKDKTEEPVQTGHKKQKEKQAAPAKADDKKQRELPPREPVHSTHKKQADKQQASPDKTAHKKQTDKQGKSAGAKAHK</sequence>
<dbReference type="RefSeq" id="WP_153250415.1">
    <property type="nucleotide sequence ID" value="NZ_CP044205.1"/>
</dbReference>
<accession>A0A5Q0BQH6</accession>
<protein>
    <submittedName>
        <fullName evidence="3">Uncharacterized protein</fullName>
    </submittedName>
</protein>
<dbReference type="KEGG" id="mmob:F6R98_18980"/>
<evidence type="ECO:0000256" key="1">
    <source>
        <dbReference type="SAM" id="MobiDB-lite"/>
    </source>
</evidence>
<dbReference type="EMBL" id="CP044205">
    <property type="protein sequence ID" value="QFY44454.1"/>
    <property type="molecule type" value="Genomic_DNA"/>
</dbReference>
<organism evidence="3 4">
    <name type="scientific">Candidatus Methylospira mobilis</name>
    <dbReference type="NCBI Taxonomy" id="1808979"/>
    <lineage>
        <taxon>Bacteria</taxon>
        <taxon>Pseudomonadati</taxon>
        <taxon>Pseudomonadota</taxon>
        <taxon>Gammaproteobacteria</taxon>
        <taxon>Methylococcales</taxon>
        <taxon>Methylococcaceae</taxon>
        <taxon>Candidatus Methylospira</taxon>
    </lineage>
</organism>
<feature type="compositionally biased region" description="Polar residues" evidence="1">
    <location>
        <begin position="140"/>
        <end position="150"/>
    </location>
</feature>
<evidence type="ECO:0000256" key="2">
    <source>
        <dbReference type="SAM" id="Phobius"/>
    </source>
</evidence>